<dbReference type="PANTHER" id="PTHR11586">
    <property type="entry name" value="TRNA-AMINOACYLATION COFACTOR ARC1 FAMILY MEMBER"/>
    <property type="match status" value="1"/>
</dbReference>
<accession>A0A6A5UIH2</accession>
<name>A0A6A5UIH2_9PLEO</name>
<feature type="compositionally biased region" description="Basic and acidic residues" evidence="4">
    <location>
        <begin position="195"/>
        <end position="209"/>
    </location>
</feature>
<reference evidence="6" key="1">
    <citation type="journal article" date="2020" name="Stud. Mycol.">
        <title>101 Dothideomycetes genomes: a test case for predicting lifestyles and emergence of pathogens.</title>
        <authorList>
            <person name="Haridas S."/>
            <person name="Albert R."/>
            <person name="Binder M."/>
            <person name="Bloem J."/>
            <person name="Labutti K."/>
            <person name="Salamov A."/>
            <person name="Andreopoulos B."/>
            <person name="Baker S."/>
            <person name="Barry K."/>
            <person name="Bills G."/>
            <person name="Bluhm B."/>
            <person name="Cannon C."/>
            <person name="Castanera R."/>
            <person name="Culley D."/>
            <person name="Daum C."/>
            <person name="Ezra D."/>
            <person name="Gonzalez J."/>
            <person name="Henrissat B."/>
            <person name="Kuo A."/>
            <person name="Liang C."/>
            <person name="Lipzen A."/>
            <person name="Lutzoni F."/>
            <person name="Magnuson J."/>
            <person name="Mondo S."/>
            <person name="Nolan M."/>
            <person name="Ohm R."/>
            <person name="Pangilinan J."/>
            <person name="Park H.-J."/>
            <person name="Ramirez L."/>
            <person name="Alfaro M."/>
            <person name="Sun H."/>
            <person name="Tritt A."/>
            <person name="Yoshinaga Y."/>
            <person name="Zwiers L.-H."/>
            <person name="Turgeon B."/>
            <person name="Goodwin S."/>
            <person name="Spatafora J."/>
            <person name="Crous P."/>
            <person name="Grigoriev I."/>
        </authorList>
    </citation>
    <scope>NUCLEOTIDE SEQUENCE</scope>
    <source>
        <strain evidence="6">CBS 107.79</strain>
    </source>
</reference>
<organism evidence="6 7">
    <name type="scientific">Bimuria novae-zelandiae CBS 107.79</name>
    <dbReference type="NCBI Taxonomy" id="1447943"/>
    <lineage>
        <taxon>Eukaryota</taxon>
        <taxon>Fungi</taxon>
        <taxon>Dikarya</taxon>
        <taxon>Ascomycota</taxon>
        <taxon>Pezizomycotina</taxon>
        <taxon>Dothideomycetes</taxon>
        <taxon>Pleosporomycetidae</taxon>
        <taxon>Pleosporales</taxon>
        <taxon>Massarineae</taxon>
        <taxon>Didymosphaeriaceae</taxon>
        <taxon>Bimuria</taxon>
    </lineage>
</organism>
<evidence type="ECO:0000256" key="4">
    <source>
        <dbReference type="SAM" id="MobiDB-lite"/>
    </source>
</evidence>
<dbReference type="GO" id="GO:0000049">
    <property type="term" value="F:tRNA binding"/>
    <property type="evidence" value="ECO:0007669"/>
    <property type="project" value="UniProtKB-UniRule"/>
</dbReference>
<dbReference type="Gene3D" id="1.20.1050.10">
    <property type="match status" value="1"/>
</dbReference>
<gene>
    <name evidence="6" type="ORF">BU23DRAFT_561784</name>
</gene>
<dbReference type="EMBL" id="ML976781">
    <property type="protein sequence ID" value="KAF1964588.1"/>
    <property type="molecule type" value="Genomic_DNA"/>
</dbReference>
<dbReference type="Gene3D" id="2.40.50.140">
    <property type="entry name" value="Nucleic acid-binding proteins"/>
    <property type="match status" value="1"/>
</dbReference>
<dbReference type="Pfam" id="PF21972">
    <property type="entry name" value="Arc1p_N_like"/>
    <property type="match status" value="1"/>
</dbReference>
<dbReference type="CDD" id="cd02799">
    <property type="entry name" value="tRNA_bind_EMAP-II_like"/>
    <property type="match status" value="1"/>
</dbReference>
<dbReference type="SUPFAM" id="SSF50249">
    <property type="entry name" value="Nucleic acid-binding proteins"/>
    <property type="match status" value="1"/>
</dbReference>
<dbReference type="InterPro" id="IPR036282">
    <property type="entry name" value="Glutathione-S-Trfase_C_sf"/>
</dbReference>
<dbReference type="Proteomes" id="UP000800036">
    <property type="component" value="Unassembled WGS sequence"/>
</dbReference>
<dbReference type="GO" id="GO:0017102">
    <property type="term" value="C:methionyl glutamyl tRNA synthetase complex"/>
    <property type="evidence" value="ECO:0007669"/>
    <property type="project" value="TreeGrafter"/>
</dbReference>
<feature type="compositionally biased region" description="Basic and acidic residues" evidence="4">
    <location>
        <begin position="162"/>
        <end position="173"/>
    </location>
</feature>
<feature type="domain" description="TRNA-binding" evidence="5">
    <location>
        <begin position="256"/>
        <end position="378"/>
    </location>
</feature>
<dbReference type="PANTHER" id="PTHR11586:SF33">
    <property type="entry name" value="AMINOACYL TRNA SYNTHASE COMPLEX-INTERACTING MULTIFUNCTIONAL PROTEIN 1"/>
    <property type="match status" value="1"/>
</dbReference>
<dbReference type="InterPro" id="IPR053836">
    <property type="entry name" value="Arc1-like_N"/>
</dbReference>
<dbReference type="FunFam" id="2.40.50.140:FF:000199">
    <property type="entry name" value="tRNA-aminoacylation cofactor ARC1"/>
    <property type="match status" value="1"/>
</dbReference>
<dbReference type="InterPro" id="IPR002547">
    <property type="entry name" value="tRNA-bd_dom"/>
</dbReference>
<evidence type="ECO:0000256" key="2">
    <source>
        <dbReference type="ARBA" id="ARBA00022884"/>
    </source>
</evidence>
<dbReference type="Pfam" id="PF01588">
    <property type="entry name" value="tRNA_bind"/>
    <property type="match status" value="1"/>
</dbReference>
<evidence type="ECO:0000259" key="5">
    <source>
        <dbReference type="PROSITE" id="PS50886"/>
    </source>
</evidence>
<protein>
    <submittedName>
        <fullName evidence="6">Nucleic acid-binding protein</fullName>
    </submittedName>
</protein>
<evidence type="ECO:0000313" key="7">
    <source>
        <dbReference type="Proteomes" id="UP000800036"/>
    </source>
</evidence>
<evidence type="ECO:0000256" key="1">
    <source>
        <dbReference type="ARBA" id="ARBA00022555"/>
    </source>
</evidence>
<keyword evidence="2 3" id="KW-0694">RNA-binding</keyword>
<evidence type="ECO:0000313" key="6">
    <source>
        <dbReference type="EMBL" id="KAF1964588.1"/>
    </source>
</evidence>
<dbReference type="PROSITE" id="PS50886">
    <property type="entry name" value="TRBD"/>
    <property type="match status" value="1"/>
</dbReference>
<dbReference type="InterPro" id="IPR051270">
    <property type="entry name" value="Tyrosine-tRNA_ligase_regulator"/>
</dbReference>
<dbReference type="SUPFAM" id="SSF47616">
    <property type="entry name" value="GST C-terminal domain-like"/>
    <property type="match status" value="1"/>
</dbReference>
<evidence type="ECO:0000256" key="3">
    <source>
        <dbReference type="PROSITE-ProRule" id="PRU00209"/>
    </source>
</evidence>
<feature type="region of interest" description="Disordered" evidence="4">
    <location>
        <begin position="162"/>
        <end position="257"/>
    </location>
</feature>
<dbReference type="AlphaFoldDB" id="A0A6A5UIH2"/>
<keyword evidence="1 3" id="KW-0820">tRNA-binding</keyword>
<dbReference type="CDD" id="cd10304">
    <property type="entry name" value="GST_C_Arc1p_N_like"/>
    <property type="match status" value="1"/>
</dbReference>
<feature type="compositionally biased region" description="Polar residues" evidence="4">
    <location>
        <begin position="182"/>
        <end position="193"/>
    </location>
</feature>
<dbReference type="InterPro" id="IPR012340">
    <property type="entry name" value="NA-bd_OB-fold"/>
</dbReference>
<sequence>MATATLDESLLAFLKTHAPNNAAAETDAVKASQTLFPSVAYTDAEKAELSQWVTTAAHVAAAGEDAAKASERLSSLNTHLASRTTVLGAKPSIADIALYHKLAPVVSNWSAKERTGEQGYHHIVRHVDFVQNSPLFGLKLDDKVILDLDSVVFKIKPIDAKAEKERKKKEKEAAAANAAASGSATPTTLTVDQATGDKKNKKEKAKDKAQAAGEAVASTVAGKAGGAPEGAPTQKKEKKPKQPKPQKAPPAEKPLSPALIDLRVGHILKAERHPNADSLYVSTIAMGDPAGTDNTSEYEGQVVRTVCSGLNGLIPLEEMQNRKIVTVCNLKPVTMRGIKSCAMVLAASPKVAEGEDSHKGPVELVNPPADSKAGDRVFFEGWEGEPEAVLNPKKKVWETIQPGFTTTDLLEVGFNVEDVPQLSGEGADKKTGVAKLKTATGLCTVSTLKGATVR</sequence>
<keyword evidence="7" id="KW-1185">Reference proteome</keyword>
<proteinExistence type="predicted"/>
<dbReference type="OrthoDB" id="19141at2759"/>